<dbReference type="Gene3D" id="2.30.42.10">
    <property type="match status" value="1"/>
</dbReference>
<dbReference type="SMART" id="SM00228">
    <property type="entry name" value="PDZ"/>
    <property type="match status" value="1"/>
</dbReference>
<dbReference type="Pfam" id="PF05299">
    <property type="entry name" value="Peptidase_M61"/>
    <property type="match status" value="1"/>
</dbReference>
<dbReference type="AlphaFoldDB" id="A0A3D8M824"/>
<protein>
    <submittedName>
        <fullName evidence="3">M61 family peptidase</fullName>
    </submittedName>
</protein>
<accession>A0A3D8M824</accession>
<dbReference type="InterPro" id="IPR027268">
    <property type="entry name" value="Peptidase_M4/M1_CTD_sf"/>
</dbReference>
<dbReference type="SUPFAM" id="SSF55486">
    <property type="entry name" value="Metalloproteases ('zincins'), catalytic domain"/>
    <property type="match status" value="1"/>
</dbReference>
<proteinExistence type="predicted"/>
<keyword evidence="4" id="KW-1185">Reference proteome</keyword>
<organism evidence="3 4">
    <name type="scientific">Alteromonas aestuariivivens</name>
    <dbReference type="NCBI Taxonomy" id="1938339"/>
    <lineage>
        <taxon>Bacteria</taxon>
        <taxon>Pseudomonadati</taxon>
        <taxon>Pseudomonadota</taxon>
        <taxon>Gammaproteobacteria</taxon>
        <taxon>Alteromonadales</taxon>
        <taxon>Alteromonadaceae</taxon>
        <taxon>Alteromonas/Salinimonas group</taxon>
        <taxon>Alteromonas</taxon>
    </lineage>
</organism>
<dbReference type="SUPFAM" id="SSF50156">
    <property type="entry name" value="PDZ domain-like"/>
    <property type="match status" value="1"/>
</dbReference>
<dbReference type="Pfam" id="PF17899">
    <property type="entry name" value="Peptidase_M61_N"/>
    <property type="match status" value="1"/>
</dbReference>
<evidence type="ECO:0000259" key="2">
    <source>
        <dbReference type="PROSITE" id="PS50106"/>
    </source>
</evidence>
<evidence type="ECO:0000256" key="1">
    <source>
        <dbReference type="SAM" id="MobiDB-lite"/>
    </source>
</evidence>
<dbReference type="OrthoDB" id="9778516at2"/>
<gene>
    <name evidence="3" type="ORF">DXV75_08015</name>
</gene>
<evidence type="ECO:0000313" key="4">
    <source>
        <dbReference type="Proteomes" id="UP000256561"/>
    </source>
</evidence>
<dbReference type="InterPro" id="IPR040756">
    <property type="entry name" value="Peptidase_M61_N"/>
</dbReference>
<evidence type="ECO:0000313" key="3">
    <source>
        <dbReference type="EMBL" id="RDV26021.1"/>
    </source>
</evidence>
<name>A0A3D8M824_9ALTE</name>
<dbReference type="InterPro" id="IPR001478">
    <property type="entry name" value="PDZ"/>
</dbReference>
<dbReference type="Pfam" id="PF13180">
    <property type="entry name" value="PDZ_2"/>
    <property type="match status" value="1"/>
</dbReference>
<comment type="caution">
    <text evidence="3">The sequence shown here is derived from an EMBL/GenBank/DDBJ whole genome shotgun (WGS) entry which is preliminary data.</text>
</comment>
<dbReference type="Gene3D" id="2.60.40.3650">
    <property type="match status" value="1"/>
</dbReference>
<dbReference type="PIRSF" id="PIRSF016493">
    <property type="entry name" value="Glycyl_aminpptds"/>
    <property type="match status" value="1"/>
</dbReference>
<dbReference type="InterPro" id="IPR036034">
    <property type="entry name" value="PDZ_sf"/>
</dbReference>
<dbReference type="PROSITE" id="PS50106">
    <property type="entry name" value="PDZ"/>
    <property type="match status" value="1"/>
</dbReference>
<dbReference type="Proteomes" id="UP000256561">
    <property type="component" value="Unassembled WGS sequence"/>
</dbReference>
<dbReference type="InterPro" id="IPR007963">
    <property type="entry name" value="Peptidase_M61_catalytic"/>
</dbReference>
<dbReference type="InterPro" id="IPR024191">
    <property type="entry name" value="Peptidase_M61"/>
</dbReference>
<reference evidence="4" key="1">
    <citation type="submission" date="2018-08" db="EMBL/GenBank/DDBJ databases">
        <authorList>
            <person name="Zhang J."/>
            <person name="Du Z.-J."/>
        </authorList>
    </citation>
    <scope>NUCLEOTIDE SEQUENCE [LARGE SCALE GENOMIC DNA]</scope>
    <source>
        <strain evidence="4">KCTC 52655</strain>
    </source>
</reference>
<feature type="region of interest" description="Disordered" evidence="1">
    <location>
        <begin position="475"/>
        <end position="495"/>
    </location>
</feature>
<feature type="domain" description="PDZ" evidence="2">
    <location>
        <begin position="480"/>
        <end position="559"/>
    </location>
</feature>
<dbReference type="EMBL" id="QRHA01000005">
    <property type="protein sequence ID" value="RDV26021.1"/>
    <property type="molecule type" value="Genomic_DNA"/>
</dbReference>
<sequence length="597" mass="67111">MNTESPVIDYRLSVKSQSQHLFEVTMTVPDLDSESVTVCLPAWIPGSYMIRDFARNIITFEASTSDGEFLEVSKLDKQSWKITTSGRAFTLSYTVYAFDLSVRSAFINDEFAFCNGTSVFLAVKGHEQLPCRLQIIPPTHLSLWHVETSMPVDNIRESDACYLSKDYDELIDHPIFIGRCSRASFMVGDVEFVLLFSGSTQVDVSKISTDLVPICEHHLKLFSRPYPMQRYVFMTLLSDSGYGGLEHRSSTALLYPRFDLPLTGEPVRNSDTYTAFLSLCSHELFHTWHVKRIKPSVMIKPDLSAEVYTDQLWIYEGFTSFYDDVTLARAGVISGEKYLELVGQNLTRLQQTAGRNKQSVAESSFDAWTKFYKQDASATNNIVSYYNKGGIIALGLDLLLRRRSNNEVTLDNVMQILWRDYGLEQSGTQDNVIAEVCNSEFGIDITDYLQSVVYGTEDVPLQHWLSDIGIEMNFRPRQGKDDKGGTPPASAPHRHQLGASVKNAEAGVTVLQVREGLAACQAGIQINDRLVAFNGYVVNDALLQRLLDACQQSHAQVTVIREGRLLNLELPILSSREDVCYLTISNPDAFKQWLGRP</sequence>
<dbReference type="RefSeq" id="WP_115592891.1">
    <property type="nucleotide sequence ID" value="NZ_QRHA01000005.1"/>
</dbReference>
<dbReference type="Gene3D" id="1.10.390.10">
    <property type="entry name" value="Neutral Protease Domain 2"/>
    <property type="match status" value="1"/>
</dbReference>